<proteinExistence type="predicted"/>
<evidence type="ECO:0000313" key="1">
    <source>
        <dbReference type="EMBL" id="EFC98107.1"/>
    </source>
</evidence>
<name>D3AJ86_9FIRM</name>
<evidence type="ECO:0000313" key="2">
    <source>
        <dbReference type="Proteomes" id="UP000004968"/>
    </source>
</evidence>
<dbReference type="HOGENOM" id="CLU_3234619_0_0_9"/>
<reference evidence="1 2" key="1">
    <citation type="submission" date="2010-01" db="EMBL/GenBank/DDBJ databases">
        <authorList>
            <person name="Weinstock G."/>
            <person name="Sodergren E."/>
            <person name="Clifton S."/>
            <person name="Fulton L."/>
            <person name="Fulton B."/>
            <person name="Courtney L."/>
            <person name="Fronick C."/>
            <person name="Harrison M."/>
            <person name="Strong C."/>
            <person name="Farmer C."/>
            <person name="Delahaunty K."/>
            <person name="Markovic C."/>
            <person name="Hall O."/>
            <person name="Minx P."/>
            <person name="Tomlinson C."/>
            <person name="Mitreva M."/>
            <person name="Nelson J."/>
            <person name="Hou S."/>
            <person name="Wollam A."/>
            <person name="Pepin K.H."/>
            <person name="Johnson M."/>
            <person name="Bhonagiri V."/>
            <person name="Nash W.E."/>
            <person name="Warren W."/>
            <person name="Chinwalla A."/>
            <person name="Mardis E.R."/>
            <person name="Wilson R.K."/>
        </authorList>
    </citation>
    <scope>NUCLEOTIDE SEQUENCE [LARGE SCALE GENOMIC DNA]</scope>
    <source>
        <strain evidence="1 2">DSM 13479</strain>
    </source>
</reference>
<protein>
    <submittedName>
        <fullName evidence="1">Uncharacterized protein</fullName>
    </submittedName>
</protein>
<gene>
    <name evidence="1" type="ORF">CLOSTHATH_03676</name>
</gene>
<comment type="caution">
    <text evidence="1">The sequence shown here is derived from an EMBL/GenBank/DDBJ whole genome shotgun (WGS) entry which is preliminary data.</text>
</comment>
<dbReference type="EMBL" id="ACIO01000309">
    <property type="protein sequence ID" value="EFC98107.1"/>
    <property type="molecule type" value="Genomic_DNA"/>
</dbReference>
<dbReference type="AlphaFoldDB" id="D3AJ86"/>
<accession>D3AJ86</accession>
<organism evidence="1 2">
    <name type="scientific">Hungatella hathewayi DSM 13479</name>
    <dbReference type="NCBI Taxonomy" id="566550"/>
    <lineage>
        <taxon>Bacteria</taxon>
        <taxon>Bacillati</taxon>
        <taxon>Bacillota</taxon>
        <taxon>Clostridia</taxon>
        <taxon>Lachnospirales</taxon>
        <taxon>Lachnospiraceae</taxon>
        <taxon>Hungatella</taxon>
    </lineage>
</organism>
<dbReference type="Proteomes" id="UP000004968">
    <property type="component" value="Unassembled WGS sequence"/>
</dbReference>
<sequence length="43" mass="4873">MSMVTTGTAQRLVKIKCNYEAFRKGPVGTLPYRYLSCFSGYSF</sequence>